<evidence type="ECO:0000256" key="3">
    <source>
        <dbReference type="ARBA" id="ARBA00009677"/>
    </source>
</evidence>
<comment type="similarity">
    <text evidence="3">Belongs to the flagella basal body rod proteins family.</text>
</comment>
<dbReference type="AlphaFoldDB" id="A0A7G9FMV7"/>
<keyword evidence="10" id="KW-1185">Reference proteome</keyword>
<sequence>MAGTMGRLTVGVTGLQTSQYALNATAHNLINTQTEGYTRQQVLLTDQSYNRVATDSYYINNVGMGVVTAQIRQVRDQFADDTYRTESGRMSYYKAQYETVSEIENYFGELEGKDFNTTLNDMWTSMQELQKESNSIVTRSSFISNALTLIDRVQTIRSSLIEYQRNLNTEIKDQVKTVNDLASTIYELNQQIRAVEAGNVEKANDLKDKRNQALDKLSSIVNTEVVNNEDGTVEVYLEGHTLVTLGRTYTLTTQKVCENEKYQQNYGFTGSSTDFLMPVWEQDGDPLFNINRVPTADSNSDIGSLNGLMMSRGYFISNYTDVPTKPTKPLEKDFANNADYQTAMAQYEQDVKDYVKDLEYFNTYVEPYTITNLEAQFDVLIHAMVTQINDTLCPNKTVTLADGSTVKVLDEDTAGIGMGSGNEYPGTELFTRNSVERYTERTLTLADGTTQTFKVYNEENPDDFYSLYTIGNLKVNEKLLQNPSLLPLSRVSGEEAQTIADELLARWNDKFATVSPNSLVQCNYKDYYSGMMDDLSDRGYTYKSMMETGQQAVSDAENTRQQLLGVSSDEELSSMIKFQHAYNASSRYINTVSEMIAYLIEKLGA</sequence>
<dbReference type="KEGG" id="wcp:H9Q76_00830"/>
<evidence type="ECO:0000313" key="9">
    <source>
        <dbReference type="EMBL" id="QNL99888.1"/>
    </source>
</evidence>
<dbReference type="EMBL" id="CP060632">
    <property type="protein sequence ID" value="QNL99888.1"/>
    <property type="molecule type" value="Genomic_DNA"/>
</dbReference>
<organism evidence="9 10">
    <name type="scientific">Wujia chipingensis</name>
    <dbReference type="NCBI Taxonomy" id="2763670"/>
    <lineage>
        <taxon>Bacteria</taxon>
        <taxon>Bacillati</taxon>
        <taxon>Bacillota</taxon>
        <taxon>Clostridia</taxon>
        <taxon>Lachnospirales</taxon>
        <taxon>Lachnospiraceae</taxon>
        <taxon>Wujia</taxon>
    </lineage>
</organism>
<dbReference type="InterPro" id="IPR053927">
    <property type="entry name" value="FlgK_helical"/>
</dbReference>
<keyword evidence="9" id="KW-0282">Flagellum</keyword>
<evidence type="ECO:0000259" key="7">
    <source>
        <dbReference type="Pfam" id="PF06429"/>
    </source>
</evidence>
<dbReference type="GO" id="GO:0044780">
    <property type="term" value="P:bacterial-type flagellum assembly"/>
    <property type="evidence" value="ECO:0007669"/>
    <property type="project" value="InterPro"/>
</dbReference>
<dbReference type="Proteomes" id="UP000515819">
    <property type="component" value="Chromosome"/>
</dbReference>
<dbReference type="PANTHER" id="PTHR30033">
    <property type="entry name" value="FLAGELLAR HOOK-ASSOCIATED PROTEIN 1"/>
    <property type="match status" value="1"/>
</dbReference>
<accession>A0A7G9FMV7</accession>
<feature type="domain" description="Flagellar hook-associated protein FlgK helical" evidence="8">
    <location>
        <begin position="101"/>
        <end position="271"/>
    </location>
</feature>
<reference evidence="9 10" key="1">
    <citation type="submission" date="2020-08" db="EMBL/GenBank/DDBJ databases">
        <authorList>
            <person name="Liu C."/>
            <person name="Sun Q."/>
        </authorList>
    </citation>
    <scope>NUCLEOTIDE SEQUENCE [LARGE SCALE GENOMIC DNA]</scope>
    <source>
        <strain evidence="9 10">NSJ-4</strain>
    </source>
</reference>
<dbReference type="InterPro" id="IPR010930">
    <property type="entry name" value="Flg_bb/hook_C_dom"/>
</dbReference>
<dbReference type="Pfam" id="PF06429">
    <property type="entry name" value="Flg_bbr_C"/>
    <property type="match status" value="1"/>
</dbReference>
<feature type="domain" description="Flagellar basal-body/hook protein C-terminal" evidence="7">
    <location>
        <begin position="565"/>
        <end position="600"/>
    </location>
</feature>
<evidence type="ECO:0000256" key="6">
    <source>
        <dbReference type="ARBA" id="ARBA00023143"/>
    </source>
</evidence>
<dbReference type="GO" id="GO:0005576">
    <property type="term" value="C:extracellular region"/>
    <property type="evidence" value="ECO:0007669"/>
    <property type="project" value="UniProtKB-SubCell"/>
</dbReference>
<evidence type="ECO:0000256" key="5">
    <source>
        <dbReference type="ARBA" id="ARBA00022525"/>
    </source>
</evidence>
<keyword evidence="5" id="KW-0964">Secreted</keyword>
<dbReference type="NCBIfam" id="TIGR02492">
    <property type="entry name" value="flgK_ends"/>
    <property type="match status" value="1"/>
</dbReference>
<dbReference type="Pfam" id="PF22638">
    <property type="entry name" value="FlgK_D1"/>
    <property type="match status" value="1"/>
</dbReference>
<proteinExistence type="inferred from homology"/>
<evidence type="ECO:0000256" key="2">
    <source>
        <dbReference type="ARBA" id="ARBA00004613"/>
    </source>
</evidence>
<keyword evidence="9" id="KW-0966">Cell projection</keyword>
<name>A0A7G9FMV7_9FIRM</name>
<dbReference type="GO" id="GO:0009424">
    <property type="term" value="C:bacterial-type flagellum hook"/>
    <property type="evidence" value="ECO:0007669"/>
    <property type="project" value="InterPro"/>
</dbReference>
<dbReference type="GO" id="GO:0005198">
    <property type="term" value="F:structural molecule activity"/>
    <property type="evidence" value="ECO:0007669"/>
    <property type="project" value="InterPro"/>
</dbReference>
<dbReference type="SUPFAM" id="SSF64518">
    <property type="entry name" value="Phase 1 flagellin"/>
    <property type="match status" value="1"/>
</dbReference>
<evidence type="ECO:0000256" key="1">
    <source>
        <dbReference type="ARBA" id="ARBA00004365"/>
    </source>
</evidence>
<dbReference type="RefSeq" id="WP_118734613.1">
    <property type="nucleotide sequence ID" value="NZ_CP060632.1"/>
</dbReference>
<keyword evidence="9" id="KW-0969">Cilium</keyword>
<dbReference type="InterPro" id="IPR002371">
    <property type="entry name" value="FlgK"/>
</dbReference>
<protein>
    <recommendedName>
        <fullName evidence="4">Flagellar hook-associated protein 1</fullName>
    </recommendedName>
</protein>
<evidence type="ECO:0000256" key="4">
    <source>
        <dbReference type="ARBA" id="ARBA00016244"/>
    </source>
</evidence>
<keyword evidence="6" id="KW-0975">Bacterial flagellum</keyword>
<evidence type="ECO:0000259" key="8">
    <source>
        <dbReference type="Pfam" id="PF22638"/>
    </source>
</evidence>
<gene>
    <name evidence="9" type="primary">flgK</name>
    <name evidence="9" type="ORF">H9Q76_00830</name>
</gene>
<dbReference type="PANTHER" id="PTHR30033:SF2">
    <property type="entry name" value="FLAGELLAR HOOK PROTEIN"/>
    <property type="match status" value="1"/>
</dbReference>
<evidence type="ECO:0000313" key="10">
    <source>
        <dbReference type="Proteomes" id="UP000515819"/>
    </source>
</evidence>
<comment type="subcellular location">
    <subcellularLocation>
        <location evidence="1">Bacterial flagellum</location>
    </subcellularLocation>
    <subcellularLocation>
        <location evidence="2">Secreted</location>
    </subcellularLocation>
</comment>